<evidence type="ECO:0000256" key="1">
    <source>
        <dbReference type="SAM" id="SignalP"/>
    </source>
</evidence>
<dbReference type="RefSeq" id="WP_220380275.1">
    <property type="nucleotide sequence ID" value="NZ_CP080544.1"/>
</dbReference>
<sequence length="160" mass="16690">MKKPAALLLIPALLAFGACQGDTTPAPVAATTAQASQQTATANVNGKTYILSATPTRSLQPGVARQYDIERRDDTTMILVSVTDTNGDATALDAAKITVSAGVVPDAPTEISLKPIQVEGFTNLVGVITAKPPAKLQLRMEIQSGGSRTTQSFTQDVLPR</sequence>
<feature type="chain" id="PRO_5045698811" evidence="1">
    <location>
        <begin position="22"/>
        <end position="160"/>
    </location>
</feature>
<reference evidence="3 4" key="1">
    <citation type="submission" date="2021-08" db="EMBL/GenBank/DDBJ databases">
        <title>Lysobacter sp. strain CJ11 Genome sequencing and assembly.</title>
        <authorList>
            <person name="Kim I."/>
        </authorList>
    </citation>
    <scope>NUCLEOTIDE SEQUENCE [LARGE SCALE GENOMIC DNA]</scope>
    <source>
        <strain evidence="3 4">CJ11</strain>
    </source>
</reference>
<protein>
    <submittedName>
        <fullName evidence="3">DUF4426 domain-containing protein</fullName>
    </submittedName>
</protein>
<evidence type="ECO:0000313" key="4">
    <source>
        <dbReference type="Proteomes" id="UP000824755"/>
    </source>
</evidence>
<feature type="domain" description="DUF4426" evidence="2">
    <location>
        <begin position="52"/>
        <end position="156"/>
    </location>
</feature>
<gene>
    <name evidence="3" type="ORF">H8L67_02820</name>
</gene>
<organism evidence="3 4">
    <name type="scientific">Lysobacter soyae</name>
    <dbReference type="NCBI Taxonomy" id="2764185"/>
    <lineage>
        <taxon>Bacteria</taxon>
        <taxon>Pseudomonadati</taxon>
        <taxon>Pseudomonadota</taxon>
        <taxon>Gammaproteobacteria</taxon>
        <taxon>Lysobacterales</taxon>
        <taxon>Lysobacteraceae</taxon>
        <taxon>Lysobacter</taxon>
    </lineage>
</organism>
<dbReference type="EMBL" id="CP080544">
    <property type="protein sequence ID" value="QYR53459.1"/>
    <property type="molecule type" value="Genomic_DNA"/>
</dbReference>
<feature type="signal peptide" evidence="1">
    <location>
        <begin position="1"/>
        <end position="21"/>
    </location>
</feature>
<dbReference type="Pfam" id="PF14467">
    <property type="entry name" value="DUF4426"/>
    <property type="match status" value="1"/>
</dbReference>
<evidence type="ECO:0000313" key="3">
    <source>
        <dbReference type="EMBL" id="QYR53459.1"/>
    </source>
</evidence>
<proteinExistence type="predicted"/>
<dbReference type="PROSITE" id="PS51257">
    <property type="entry name" value="PROKAR_LIPOPROTEIN"/>
    <property type="match status" value="1"/>
</dbReference>
<dbReference type="Gene3D" id="2.60.40.3340">
    <property type="entry name" value="Domain of unknown function DUF4426"/>
    <property type="match status" value="1"/>
</dbReference>
<keyword evidence="4" id="KW-1185">Reference proteome</keyword>
<dbReference type="InterPro" id="IPR025218">
    <property type="entry name" value="DUF4426"/>
</dbReference>
<accession>A0ABX8WRK5</accession>
<evidence type="ECO:0000259" key="2">
    <source>
        <dbReference type="Pfam" id="PF14467"/>
    </source>
</evidence>
<dbReference type="Proteomes" id="UP000824755">
    <property type="component" value="Chromosome"/>
</dbReference>
<name>A0ABX8WRK5_9GAMM</name>
<keyword evidence="1" id="KW-0732">Signal</keyword>